<evidence type="ECO:0000256" key="1">
    <source>
        <dbReference type="SAM" id="SignalP"/>
    </source>
</evidence>
<organism evidence="2 3">
    <name type="scientific">Liparis tanakae</name>
    <name type="common">Tanaka's snailfish</name>
    <dbReference type="NCBI Taxonomy" id="230148"/>
    <lineage>
        <taxon>Eukaryota</taxon>
        <taxon>Metazoa</taxon>
        <taxon>Chordata</taxon>
        <taxon>Craniata</taxon>
        <taxon>Vertebrata</taxon>
        <taxon>Euteleostomi</taxon>
        <taxon>Actinopterygii</taxon>
        <taxon>Neopterygii</taxon>
        <taxon>Teleostei</taxon>
        <taxon>Neoteleostei</taxon>
        <taxon>Acanthomorphata</taxon>
        <taxon>Eupercaria</taxon>
        <taxon>Perciformes</taxon>
        <taxon>Cottioidei</taxon>
        <taxon>Cottales</taxon>
        <taxon>Liparidae</taxon>
        <taxon>Liparis</taxon>
    </lineage>
</organism>
<dbReference type="AlphaFoldDB" id="A0A4Z2FCG9"/>
<comment type="caution">
    <text evidence="2">The sequence shown here is derived from an EMBL/GenBank/DDBJ whole genome shotgun (WGS) entry which is preliminary data.</text>
</comment>
<name>A0A4Z2FCG9_9TELE</name>
<evidence type="ECO:0000313" key="2">
    <source>
        <dbReference type="EMBL" id="TNN38463.1"/>
    </source>
</evidence>
<keyword evidence="1" id="KW-0732">Signal</keyword>
<evidence type="ECO:0000313" key="3">
    <source>
        <dbReference type="Proteomes" id="UP000314294"/>
    </source>
</evidence>
<proteinExistence type="predicted"/>
<feature type="signal peptide" evidence="1">
    <location>
        <begin position="1"/>
        <end position="19"/>
    </location>
</feature>
<sequence length="86" mass="9182">MRLWIKAVLLAMRVTMSSGTDCNPLRQSAGEEHWDSCGSDSSALSSRIHALVKNTGLSDHGMLNKLNLAKRSAHGGCQNEAGVCEA</sequence>
<accession>A0A4Z2FCG9</accession>
<keyword evidence="3" id="KW-1185">Reference proteome</keyword>
<dbReference type="Proteomes" id="UP000314294">
    <property type="component" value="Unassembled WGS sequence"/>
</dbReference>
<reference evidence="2 3" key="1">
    <citation type="submission" date="2019-03" db="EMBL/GenBank/DDBJ databases">
        <title>First draft genome of Liparis tanakae, snailfish: a comprehensive survey of snailfish specific genes.</title>
        <authorList>
            <person name="Kim W."/>
            <person name="Song I."/>
            <person name="Jeong J.-H."/>
            <person name="Kim D."/>
            <person name="Kim S."/>
            <person name="Ryu S."/>
            <person name="Song J.Y."/>
            <person name="Lee S.K."/>
        </authorList>
    </citation>
    <scope>NUCLEOTIDE SEQUENCE [LARGE SCALE GENOMIC DNA]</scope>
    <source>
        <tissue evidence="2">Muscle</tissue>
    </source>
</reference>
<gene>
    <name evidence="2" type="ORF">EYF80_051365</name>
</gene>
<protein>
    <submittedName>
        <fullName evidence="2">Uncharacterized protein</fullName>
    </submittedName>
</protein>
<feature type="chain" id="PRO_5021349874" evidence="1">
    <location>
        <begin position="20"/>
        <end position="86"/>
    </location>
</feature>
<dbReference type="EMBL" id="SRLO01001369">
    <property type="protein sequence ID" value="TNN38463.1"/>
    <property type="molecule type" value="Genomic_DNA"/>
</dbReference>